<evidence type="ECO:0000313" key="12">
    <source>
        <dbReference type="EMBL" id="RKP21952.1"/>
    </source>
</evidence>
<feature type="signal peptide" evidence="10">
    <location>
        <begin position="1"/>
        <end position="20"/>
    </location>
</feature>
<organism evidence="12 13">
    <name type="scientific">Rozella allomycis (strain CSF55)</name>
    <dbReference type="NCBI Taxonomy" id="988480"/>
    <lineage>
        <taxon>Eukaryota</taxon>
        <taxon>Fungi</taxon>
        <taxon>Fungi incertae sedis</taxon>
        <taxon>Cryptomycota</taxon>
        <taxon>Cryptomycota incertae sedis</taxon>
        <taxon>Rozella</taxon>
    </lineage>
</organism>
<evidence type="ECO:0000313" key="13">
    <source>
        <dbReference type="Proteomes" id="UP000281549"/>
    </source>
</evidence>
<feature type="transmembrane region" description="Helical" evidence="9">
    <location>
        <begin position="174"/>
        <end position="196"/>
    </location>
</feature>
<sequence>MKFFWTVLFVCINFLQNAKATAMTYKLSPYENACFYENIKTANKRFFFYYAVETGGDNFQIDTLIRDPSNVVIHDKKMEQQVGDYSYTAVQPGEYTFCFNNEKGSTGKTVDFDISVETDDMAANNSKGDDVISPLEKSIKKLGKDLNTMLHMHKYFKAREHRNHQTVMSTESRVYWFAMMESIFIIVMAVIQVYLIKTFFATNTKGKV</sequence>
<dbReference type="PANTHER" id="PTHR22811">
    <property type="entry name" value="TRANSMEMBRANE EMP24 DOMAIN-CONTAINING PROTEIN"/>
    <property type="match status" value="1"/>
</dbReference>
<keyword evidence="5 9" id="KW-1133">Transmembrane helix</keyword>
<evidence type="ECO:0000256" key="4">
    <source>
        <dbReference type="ARBA" id="ARBA00022729"/>
    </source>
</evidence>
<keyword evidence="4 10" id="KW-0732">Signal</keyword>
<keyword evidence="6 9" id="KW-0472">Membrane</keyword>
<evidence type="ECO:0000256" key="10">
    <source>
        <dbReference type="SAM" id="SignalP"/>
    </source>
</evidence>
<dbReference type="Pfam" id="PF01105">
    <property type="entry name" value="EMP24_GP25L"/>
    <property type="match status" value="1"/>
</dbReference>
<dbReference type="EMBL" id="ML004918">
    <property type="protein sequence ID" value="RKP21952.1"/>
    <property type="molecule type" value="Genomic_DNA"/>
</dbReference>
<dbReference type="InterPro" id="IPR009038">
    <property type="entry name" value="GOLD_dom"/>
</dbReference>
<evidence type="ECO:0000256" key="3">
    <source>
        <dbReference type="ARBA" id="ARBA00022692"/>
    </source>
</evidence>
<protein>
    <submittedName>
        <fullName evidence="12">EMP24-GP25L family protein</fullName>
    </submittedName>
</protein>
<evidence type="ECO:0000256" key="2">
    <source>
        <dbReference type="ARBA" id="ARBA00007104"/>
    </source>
</evidence>
<name>A0A4P9YRH3_ROZAC</name>
<dbReference type="SUPFAM" id="SSF101576">
    <property type="entry name" value="Supernatant protein factor (SPF), C-terminal domain"/>
    <property type="match status" value="1"/>
</dbReference>
<comment type="similarity">
    <text evidence="2 8">Belongs to the EMP24/GP25L family.</text>
</comment>
<evidence type="ECO:0000259" key="11">
    <source>
        <dbReference type="PROSITE" id="PS50866"/>
    </source>
</evidence>
<evidence type="ECO:0000256" key="6">
    <source>
        <dbReference type="ARBA" id="ARBA00023136"/>
    </source>
</evidence>
<dbReference type="Proteomes" id="UP000281549">
    <property type="component" value="Unassembled WGS sequence"/>
</dbReference>
<proteinExistence type="inferred from homology"/>
<dbReference type="SMART" id="SM01190">
    <property type="entry name" value="EMP24_GP25L"/>
    <property type="match status" value="1"/>
</dbReference>
<gene>
    <name evidence="12" type="ORF">ROZALSC1DRAFT_10758</name>
</gene>
<evidence type="ECO:0000256" key="7">
    <source>
        <dbReference type="ARBA" id="ARBA00037847"/>
    </source>
</evidence>
<dbReference type="PROSITE" id="PS50866">
    <property type="entry name" value="GOLD"/>
    <property type="match status" value="1"/>
</dbReference>
<accession>A0A4P9YRH3</accession>
<reference evidence="13" key="1">
    <citation type="journal article" date="2018" name="Nat. Microbiol.">
        <title>Leveraging single-cell genomics to expand the fungal tree of life.</title>
        <authorList>
            <person name="Ahrendt S.R."/>
            <person name="Quandt C.A."/>
            <person name="Ciobanu D."/>
            <person name="Clum A."/>
            <person name="Salamov A."/>
            <person name="Andreopoulos B."/>
            <person name="Cheng J.F."/>
            <person name="Woyke T."/>
            <person name="Pelin A."/>
            <person name="Henrissat B."/>
            <person name="Reynolds N.K."/>
            <person name="Benny G.L."/>
            <person name="Smith M.E."/>
            <person name="James T.Y."/>
            <person name="Grigoriev I.V."/>
        </authorList>
    </citation>
    <scope>NUCLEOTIDE SEQUENCE [LARGE SCALE GENOMIC DNA]</scope>
    <source>
        <strain evidence="13">CSF55</strain>
    </source>
</reference>
<comment type="subcellular location">
    <subcellularLocation>
        <location evidence="7">Endomembrane system</location>
        <topology evidence="7">Single-pass membrane protein</topology>
    </subcellularLocation>
    <subcellularLocation>
        <location evidence="1 8">Membrane</location>
        <topology evidence="1 8">Single-pass type I membrane protein</topology>
    </subcellularLocation>
</comment>
<dbReference type="InterPro" id="IPR015720">
    <property type="entry name" value="Emp24-like"/>
</dbReference>
<feature type="chain" id="PRO_5020215701" evidence="10">
    <location>
        <begin position="21"/>
        <end position="208"/>
    </location>
</feature>
<evidence type="ECO:0000256" key="1">
    <source>
        <dbReference type="ARBA" id="ARBA00004479"/>
    </source>
</evidence>
<dbReference type="AlphaFoldDB" id="A0A4P9YRH3"/>
<evidence type="ECO:0000256" key="9">
    <source>
        <dbReference type="SAM" id="Phobius"/>
    </source>
</evidence>
<dbReference type="InterPro" id="IPR036598">
    <property type="entry name" value="GOLD_dom_sf"/>
</dbReference>
<dbReference type="GO" id="GO:0016020">
    <property type="term" value="C:membrane"/>
    <property type="evidence" value="ECO:0007669"/>
    <property type="project" value="UniProtKB-SubCell"/>
</dbReference>
<dbReference type="GO" id="GO:0012505">
    <property type="term" value="C:endomembrane system"/>
    <property type="evidence" value="ECO:0007669"/>
    <property type="project" value="UniProtKB-SubCell"/>
</dbReference>
<keyword evidence="3 8" id="KW-0812">Transmembrane</keyword>
<evidence type="ECO:0000256" key="8">
    <source>
        <dbReference type="RuleBase" id="RU003827"/>
    </source>
</evidence>
<feature type="domain" description="GOLD" evidence="11">
    <location>
        <begin position="32"/>
        <end position="116"/>
    </location>
</feature>
<evidence type="ECO:0000256" key="5">
    <source>
        <dbReference type="ARBA" id="ARBA00022989"/>
    </source>
</evidence>